<dbReference type="AlphaFoldDB" id="A0A5N5CTC6"/>
<sequence>MTPPPAASQTITAAHLKRDDATTAVDESAAAALLSSSIQSVLATGLPLSILSLAATNPAAASSWIASEVLILQQTATTTTVPTPSWYRALPTDVKAYLLAAAESMVAAAEVAATATDAASATSSSESKTTTSTAADQKTYAIAAAYTMSGPAIAGVLLGSVGFVGACGALFAWRARLGWFNQLARRPSGEVEGYERAASRAALRREFKGSRLDVDVIVEEQQGQQGGG</sequence>
<feature type="non-terminal residue" evidence="2">
    <location>
        <position position="228"/>
    </location>
</feature>
<dbReference type="EMBL" id="VCHE01000342">
    <property type="protein sequence ID" value="KAB2568596.1"/>
    <property type="molecule type" value="Genomic_DNA"/>
</dbReference>
<gene>
    <name evidence="2" type="ORF">DBV05_g12724</name>
</gene>
<accession>A0A5N5CTC6</accession>
<protein>
    <submittedName>
        <fullName evidence="2">Uncharacterized protein</fullName>
    </submittedName>
</protein>
<keyword evidence="1" id="KW-1133">Transmembrane helix</keyword>
<evidence type="ECO:0000313" key="3">
    <source>
        <dbReference type="Proteomes" id="UP000325902"/>
    </source>
</evidence>
<keyword evidence="3" id="KW-1185">Reference proteome</keyword>
<dbReference type="Proteomes" id="UP000325902">
    <property type="component" value="Unassembled WGS sequence"/>
</dbReference>
<comment type="caution">
    <text evidence="2">The sequence shown here is derived from an EMBL/GenBank/DDBJ whole genome shotgun (WGS) entry which is preliminary data.</text>
</comment>
<keyword evidence="1" id="KW-0812">Transmembrane</keyword>
<reference evidence="2 3" key="1">
    <citation type="journal article" date="2019" name="Sci. Rep.">
        <title>A multi-omics analysis of the grapevine pathogen Lasiodiplodia theobromae reveals that temperature affects the expression of virulence- and pathogenicity-related genes.</title>
        <authorList>
            <person name="Felix C."/>
            <person name="Meneses R."/>
            <person name="Goncalves M.F.M."/>
            <person name="Tilleman L."/>
            <person name="Duarte A.S."/>
            <person name="Jorrin-Novo J.V."/>
            <person name="Van de Peer Y."/>
            <person name="Deforce D."/>
            <person name="Van Nieuwerburgh F."/>
            <person name="Esteves A.C."/>
            <person name="Alves A."/>
        </authorList>
    </citation>
    <scope>NUCLEOTIDE SEQUENCE [LARGE SCALE GENOMIC DNA]</scope>
    <source>
        <strain evidence="2 3">LA-SOL3</strain>
    </source>
</reference>
<proteinExistence type="predicted"/>
<evidence type="ECO:0000313" key="2">
    <source>
        <dbReference type="EMBL" id="KAB2568596.1"/>
    </source>
</evidence>
<dbReference type="OrthoDB" id="5419608at2759"/>
<organism evidence="2 3">
    <name type="scientific">Lasiodiplodia theobromae</name>
    <dbReference type="NCBI Taxonomy" id="45133"/>
    <lineage>
        <taxon>Eukaryota</taxon>
        <taxon>Fungi</taxon>
        <taxon>Dikarya</taxon>
        <taxon>Ascomycota</taxon>
        <taxon>Pezizomycotina</taxon>
        <taxon>Dothideomycetes</taxon>
        <taxon>Dothideomycetes incertae sedis</taxon>
        <taxon>Botryosphaeriales</taxon>
        <taxon>Botryosphaeriaceae</taxon>
        <taxon>Lasiodiplodia</taxon>
    </lineage>
</organism>
<keyword evidence="1" id="KW-0472">Membrane</keyword>
<feature type="transmembrane region" description="Helical" evidence="1">
    <location>
        <begin position="152"/>
        <end position="173"/>
    </location>
</feature>
<evidence type="ECO:0000256" key="1">
    <source>
        <dbReference type="SAM" id="Phobius"/>
    </source>
</evidence>
<name>A0A5N5CTC6_9PEZI</name>